<evidence type="ECO:0000256" key="3">
    <source>
        <dbReference type="ARBA" id="ARBA00023274"/>
    </source>
</evidence>
<protein>
    <recommendedName>
        <fullName evidence="4 5">Large ribosomal subunit protein eL21</fullName>
    </recommendedName>
</protein>
<reference evidence="8" key="1">
    <citation type="journal article" date="2014" name="Int. J. Syst. Evol. Microbiol.">
        <title>Complete genome sequence of Corynebacterium casei LMG S-19264T (=DSM 44701T), isolated from a smear-ripened cheese.</title>
        <authorList>
            <consortium name="US DOE Joint Genome Institute (JGI-PGF)"/>
            <person name="Walter F."/>
            <person name="Albersmeier A."/>
            <person name="Kalinowski J."/>
            <person name="Ruckert C."/>
        </authorList>
    </citation>
    <scope>NUCLEOTIDE SEQUENCE</scope>
    <source>
        <strain evidence="8">JCM 11219</strain>
    </source>
</reference>
<keyword evidence="3 5" id="KW-0687">Ribonucleoprotein</keyword>
<name>A0A830ED30_9CREN</name>
<dbReference type="OrthoDB" id="6295at2157"/>
<evidence type="ECO:0000256" key="6">
    <source>
        <dbReference type="SAM" id="MobiDB-lite"/>
    </source>
</evidence>
<dbReference type="HAMAP" id="MF_00369">
    <property type="entry name" value="Ribosomal_eL21"/>
    <property type="match status" value="1"/>
</dbReference>
<proteinExistence type="inferred from homology"/>
<accession>A0A830ED30</accession>
<evidence type="ECO:0000313" key="8">
    <source>
        <dbReference type="EMBL" id="GGI73207.1"/>
    </source>
</evidence>
<evidence type="ECO:0000256" key="4">
    <source>
        <dbReference type="ARBA" id="ARBA00035219"/>
    </source>
</evidence>
<dbReference type="GO" id="GO:0003735">
    <property type="term" value="F:structural constituent of ribosome"/>
    <property type="evidence" value="ECO:0007669"/>
    <property type="project" value="InterPro"/>
</dbReference>
<evidence type="ECO:0000313" key="9">
    <source>
        <dbReference type="Proteomes" id="UP000657075"/>
    </source>
</evidence>
<sequence>MHRTHGLRYKSRKLLTKKPREKGRPGISKWLYEYRVGDKVIINIDPTFITTAPHRRYQGKVGTIIGKRGKAYEIEIYVGSKRKIIITTPDHILPFNAQSVGTKPSAS</sequence>
<dbReference type="FunFam" id="2.30.30.70:FF:000001">
    <property type="entry name" value="60S ribosomal protein L21"/>
    <property type="match status" value="1"/>
</dbReference>
<dbReference type="InterPro" id="IPR036948">
    <property type="entry name" value="Ribosomal_eL21_sf"/>
</dbReference>
<organism evidence="8 9">
    <name type="scientific">Vulcanisaeta souniana JCM 11219</name>
    <dbReference type="NCBI Taxonomy" id="1293586"/>
    <lineage>
        <taxon>Archaea</taxon>
        <taxon>Thermoproteota</taxon>
        <taxon>Thermoprotei</taxon>
        <taxon>Thermoproteales</taxon>
        <taxon>Thermoproteaceae</taxon>
        <taxon>Vulcanisaeta</taxon>
    </lineage>
</organism>
<dbReference type="InterPro" id="IPR018259">
    <property type="entry name" value="Ribosomal_eL21_CS"/>
</dbReference>
<comment type="similarity">
    <text evidence="1 5">Belongs to the eukaryotic ribosomal protein eL21 family.</text>
</comment>
<dbReference type="EMBL" id="BMNM01000002">
    <property type="protein sequence ID" value="GGI73207.1"/>
    <property type="molecule type" value="Genomic_DNA"/>
</dbReference>
<dbReference type="AlphaFoldDB" id="A0A830ED30"/>
<reference evidence="10" key="3">
    <citation type="submission" date="2022-09" db="EMBL/GenBank/DDBJ databases">
        <title>Complete genome sequence of Vulcanisaeta souniana.</title>
        <authorList>
            <person name="Kato S."/>
            <person name="Itoh T."/>
            <person name="Ohkuma M."/>
        </authorList>
    </citation>
    <scope>NUCLEOTIDE SEQUENCE [LARGE SCALE GENOMIC DNA]</scope>
    <source>
        <strain evidence="10">JCM 11219</strain>
    </source>
</reference>
<dbReference type="Gene3D" id="2.30.30.70">
    <property type="entry name" value="Ribosomal protein L21"/>
    <property type="match status" value="1"/>
</dbReference>
<dbReference type="GO" id="GO:0006412">
    <property type="term" value="P:translation"/>
    <property type="evidence" value="ECO:0007669"/>
    <property type="project" value="UniProtKB-UniRule"/>
</dbReference>
<dbReference type="Pfam" id="PF01157">
    <property type="entry name" value="Ribosomal_L21e"/>
    <property type="match status" value="1"/>
</dbReference>
<keyword evidence="10" id="KW-1185">Reference proteome</keyword>
<dbReference type="NCBIfam" id="NF003303">
    <property type="entry name" value="PRK04306.1"/>
    <property type="match status" value="1"/>
</dbReference>
<evidence type="ECO:0000313" key="10">
    <source>
        <dbReference type="Proteomes" id="UP001060771"/>
    </source>
</evidence>
<dbReference type="GO" id="GO:0005840">
    <property type="term" value="C:ribosome"/>
    <property type="evidence" value="ECO:0007669"/>
    <property type="project" value="UniProtKB-KW"/>
</dbReference>
<reference evidence="7" key="4">
    <citation type="journal article" date="2023" name="Microbiol. Resour. Announc.">
        <title>Complete Genome Sequence of Vulcanisaeta souniana Strain IC-059, a Hyperthermophilic Archaeon Isolated from Hot Spring Water in Japan.</title>
        <authorList>
            <person name="Kato S."/>
            <person name="Itoh T."/>
            <person name="Wu L."/>
            <person name="Ma J."/>
            <person name="Ohkuma M."/>
        </authorList>
    </citation>
    <scope>NUCLEOTIDE SEQUENCE</scope>
    <source>
        <strain evidence="7">JCM 11219</strain>
    </source>
</reference>
<dbReference type="InterPro" id="IPR008991">
    <property type="entry name" value="Translation_prot_SH3-like_sf"/>
</dbReference>
<dbReference type="EMBL" id="AP026830">
    <property type="protein sequence ID" value="BDR91446.1"/>
    <property type="molecule type" value="Genomic_DNA"/>
</dbReference>
<reference evidence="8" key="2">
    <citation type="submission" date="2020-09" db="EMBL/GenBank/DDBJ databases">
        <authorList>
            <person name="Sun Q."/>
            <person name="Ohkuma M."/>
        </authorList>
    </citation>
    <scope>NUCLEOTIDE SEQUENCE</scope>
    <source>
        <strain evidence="8">JCM 11219</strain>
    </source>
</reference>
<keyword evidence="2 5" id="KW-0689">Ribosomal protein</keyword>
<dbReference type="GO" id="GO:1990904">
    <property type="term" value="C:ribonucleoprotein complex"/>
    <property type="evidence" value="ECO:0007669"/>
    <property type="project" value="UniProtKB-KW"/>
</dbReference>
<evidence type="ECO:0000313" key="7">
    <source>
        <dbReference type="EMBL" id="BDR91446.1"/>
    </source>
</evidence>
<evidence type="ECO:0000256" key="2">
    <source>
        <dbReference type="ARBA" id="ARBA00022980"/>
    </source>
</evidence>
<dbReference type="PANTHER" id="PTHR20981">
    <property type="entry name" value="60S RIBOSOMAL PROTEIN L21"/>
    <property type="match status" value="1"/>
</dbReference>
<feature type="compositionally biased region" description="Basic residues" evidence="6">
    <location>
        <begin position="1"/>
        <end position="21"/>
    </location>
</feature>
<dbReference type="Proteomes" id="UP001060771">
    <property type="component" value="Chromosome"/>
</dbReference>
<dbReference type="PROSITE" id="PS01171">
    <property type="entry name" value="RIBOSOMAL_L21E"/>
    <property type="match status" value="1"/>
</dbReference>
<dbReference type="InterPro" id="IPR001147">
    <property type="entry name" value="Ribosomal_eL21"/>
</dbReference>
<evidence type="ECO:0000256" key="5">
    <source>
        <dbReference type="HAMAP-Rule" id="MF_00369"/>
    </source>
</evidence>
<gene>
    <name evidence="5" type="primary">rpl21e</name>
    <name evidence="8" type="ORF">GCM10007112_07610</name>
    <name evidence="7" type="ORF">Vsou_05390</name>
</gene>
<dbReference type="SUPFAM" id="SSF50104">
    <property type="entry name" value="Translation proteins SH3-like domain"/>
    <property type="match status" value="1"/>
</dbReference>
<evidence type="ECO:0000256" key="1">
    <source>
        <dbReference type="ARBA" id="ARBA00008427"/>
    </source>
</evidence>
<feature type="region of interest" description="Disordered" evidence="6">
    <location>
        <begin position="1"/>
        <end position="22"/>
    </location>
</feature>
<dbReference type="Proteomes" id="UP000657075">
    <property type="component" value="Unassembled WGS sequence"/>
</dbReference>
<dbReference type="InterPro" id="IPR022856">
    <property type="entry name" value="Ribosomal_eL21_arc"/>
</dbReference>
<dbReference type="GeneID" id="76206095"/>
<dbReference type="RefSeq" id="WP_054843338.1">
    <property type="nucleotide sequence ID" value="NZ_AP026830.1"/>
</dbReference>